<dbReference type="GO" id="GO:0045259">
    <property type="term" value="C:proton-transporting ATP synthase complex"/>
    <property type="evidence" value="ECO:0007669"/>
    <property type="project" value="UniProtKB-KW"/>
</dbReference>
<accession>A0A3E0WYW5</accession>
<keyword evidence="3 12" id="KW-0813">Transport</keyword>
<evidence type="ECO:0000256" key="9">
    <source>
        <dbReference type="ARBA" id="ARBA00023065"/>
    </source>
</evidence>
<dbReference type="FunFam" id="1.20.120.220:FF:000002">
    <property type="entry name" value="ATP synthase subunit a"/>
    <property type="match status" value="1"/>
</dbReference>
<evidence type="ECO:0000256" key="6">
    <source>
        <dbReference type="ARBA" id="ARBA00022692"/>
    </source>
</evidence>
<comment type="similarity">
    <text evidence="2 12 13">Belongs to the ATPase A chain family.</text>
</comment>
<evidence type="ECO:0000256" key="8">
    <source>
        <dbReference type="ARBA" id="ARBA00022989"/>
    </source>
</evidence>
<keyword evidence="8 12" id="KW-1133">Transmembrane helix</keyword>
<evidence type="ECO:0000256" key="2">
    <source>
        <dbReference type="ARBA" id="ARBA00006810"/>
    </source>
</evidence>
<dbReference type="RefSeq" id="WP_116301069.1">
    <property type="nucleotide sequence ID" value="NZ_NFZV01000003.1"/>
</dbReference>
<dbReference type="SUPFAM" id="SSF81336">
    <property type="entry name" value="F1F0 ATP synthase subunit A"/>
    <property type="match status" value="1"/>
</dbReference>
<dbReference type="InterPro" id="IPR035908">
    <property type="entry name" value="F0_ATP_A_sf"/>
</dbReference>
<evidence type="ECO:0000256" key="10">
    <source>
        <dbReference type="ARBA" id="ARBA00023136"/>
    </source>
</evidence>
<feature type="transmembrane region" description="Helical" evidence="12">
    <location>
        <begin position="89"/>
        <end position="112"/>
    </location>
</feature>
<keyword evidence="10 12" id="KW-0472">Membrane</keyword>
<feature type="transmembrane region" description="Helical" evidence="12">
    <location>
        <begin position="202"/>
        <end position="221"/>
    </location>
</feature>
<organism evidence="14 15">
    <name type="scientific">Alkalilimnicola ehrlichii</name>
    <dbReference type="NCBI Taxonomy" id="351052"/>
    <lineage>
        <taxon>Bacteria</taxon>
        <taxon>Pseudomonadati</taxon>
        <taxon>Pseudomonadota</taxon>
        <taxon>Gammaproteobacteria</taxon>
        <taxon>Chromatiales</taxon>
        <taxon>Ectothiorhodospiraceae</taxon>
        <taxon>Alkalilimnicola</taxon>
    </lineage>
</organism>
<evidence type="ECO:0000256" key="5">
    <source>
        <dbReference type="ARBA" id="ARBA00022547"/>
    </source>
</evidence>
<evidence type="ECO:0000256" key="3">
    <source>
        <dbReference type="ARBA" id="ARBA00022448"/>
    </source>
</evidence>
<dbReference type="InterPro" id="IPR000568">
    <property type="entry name" value="ATP_synth_F0_asu"/>
</dbReference>
<evidence type="ECO:0000256" key="13">
    <source>
        <dbReference type="RuleBase" id="RU000483"/>
    </source>
</evidence>
<dbReference type="PANTHER" id="PTHR42823">
    <property type="entry name" value="ATP SYNTHASE SUBUNIT A, CHLOROPLASTIC"/>
    <property type="match status" value="1"/>
</dbReference>
<keyword evidence="6 12" id="KW-0812">Transmembrane</keyword>
<evidence type="ECO:0000313" key="14">
    <source>
        <dbReference type="EMBL" id="RFA38220.1"/>
    </source>
</evidence>
<keyword evidence="15" id="KW-1185">Reference proteome</keyword>
<feature type="transmembrane region" description="Helical" evidence="12">
    <location>
        <begin position="174"/>
        <end position="196"/>
    </location>
</feature>
<feature type="transmembrane region" description="Helical" evidence="12">
    <location>
        <begin position="28"/>
        <end position="50"/>
    </location>
</feature>
<sequence>MATNTESVSATDYILHHLTHLQVGEGFWTFHIDTLAVSFILGAIFCGVFYMGARRATAGVPGGLQNFVESMVDFVSNLTKETYGGKSKLIAPLALTLFVWIFLMNLMDLVPIDLAPNTMAAMGVGYFKILPTVNLNTTFALSISILLLTFAFGVMNQGGGHYVKHMFTHPFGPWLAPFNFVLFIVESFARTISLSLRLFGNMYAAELIFILIAIFTLGHAISDIASLSVIPMFLTQIVLAFAWAVFHILVIPLQAFIFMMLSIVYLSMTLPEEDH</sequence>
<dbReference type="Pfam" id="PF00119">
    <property type="entry name" value="ATP-synt_A"/>
    <property type="match status" value="1"/>
</dbReference>
<dbReference type="PANTHER" id="PTHR42823:SF3">
    <property type="entry name" value="ATP SYNTHASE SUBUNIT A, CHLOROPLASTIC"/>
    <property type="match status" value="1"/>
</dbReference>
<dbReference type="Proteomes" id="UP000256763">
    <property type="component" value="Unassembled WGS sequence"/>
</dbReference>
<dbReference type="CDD" id="cd00310">
    <property type="entry name" value="ATP-synt_Fo_a_6"/>
    <property type="match status" value="1"/>
</dbReference>
<evidence type="ECO:0000256" key="7">
    <source>
        <dbReference type="ARBA" id="ARBA00022781"/>
    </source>
</evidence>
<evidence type="ECO:0000256" key="1">
    <source>
        <dbReference type="ARBA" id="ARBA00004141"/>
    </source>
</evidence>
<keyword evidence="9 12" id="KW-0406">Ion transport</keyword>
<evidence type="ECO:0000256" key="4">
    <source>
        <dbReference type="ARBA" id="ARBA00022475"/>
    </source>
</evidence>
<feature type="transmembrane region" description="Helical" evidence="12">
    <location>
        <begin position="132"/>
        <end position="154"/>
    </location>
</feature>
<dbReference type="AlphaFoldDB" id="A0A3E0WYW5"/>
<dbReference type="GO" id="GO:0046933">
    <property type="term" value="F:proton-transporting ATP synthase activity, rotational mechanism"/>
    <property type="evidence" value="ECO:0007669"/>
    <property type="project" value="UniProtKB-UniRule"/>
</dbReference>
<dbReference type="NCBIfam" id="TIGR01131">
    <property type="entry name" value="ATP_synt_6_or_A"/>
    <property type="match status" value="1"/>
</dbReference>
<keyword evidence="4 12" id="KW-1003">Cell membrane</keyword>
<reference evidence="15" key="1">
    <citation type="submission" date="2017-05" db="EMBL/GenBank/DDBJ databases">
        <authorList>
            <person name="Sharma S."/>
            <person name="Sidhu C."/>
            <person name="Pinnaka A.K."/>
        </authorList>
    </citation>
    <scope>NUCLEOTIDE SEQUENCE [LARGE SCALE GENOMIC DNA]</scope>
    <source>
        <strain evidence="15">AK93</strain>
    </source>
</reference>
<comment type="function">
    <text evidence="12 13">Key component of the proton channel; it plays a direct role in the translocation of protons across the membrane.</text>
</comment>
<comment type="subcellular location">
    <subcellularLocation>
        <location evidence="12 13">Cell membrane</location>
        <topology evidence="12 13">Multi-pass membrane protein</topology>
    </subcellularLocation>
    <subcellularLocation>
        <location evidence="1">Membrane</location>
        <topology evidence="1">Multi-pass membrane protein</topology>
    </subcellularLocation>
</comment>
<evidence type="ECO:0000313" key="15">
    <source>
        <dbReference type="Proteomes" id="UP000256763"/>
    </source>
</evidence>
<dbReference type="HAMAP" id="MF_01393">
    <property type="entry name" value="ATP_synth_a_bact"/>
    <property type="match status" value="1"/>
</dbReference>
<keyword evidence="7 12" id="KW-0375">Hydrogen ion transport</keyword>
<dbReference type="OrthoDB" id="9789241at2"/>
<dbReference type="NCBIfam" id="NF004477">
    <property type="entry name" value="PRK05815.1-1"/>
    <property type="match status" value="1"/>
</dbReference>
<dbReference type="InterPro" id="IPR023011">
    <property type="entry name" value="ATP_synth_F0_asu_AS"/>
</dbReference>
<dbReference type="PROSITE" id="PS00449">
    <property type="entry name" value="ATPASE_A"/>
    <property type="match status" value="1"/>
</dbReference>
<proteinExistence type="inferred from homology"/>
<gene>
    <name evidence="12" type="primary">atpB</name>
    <name evidence="14" type="ORF">CAL65_05090</name>
</gene>
<comment type="caution">
    <text evidence="14">The sequence shown here is derived from an EMBL/GenBank/DDBJ whole genome shotgun (WGS) entry which is preliminary data.</text>
</comment>
<dbReference type="PRINTS" id="PR00123">
    <property type="entry name" value="ATPASEA"/>
</dbReference>
<protein>
    <recommendedName>
        <fullName evidence="12 13">ATP synthase subunit a</fullName>
    </recommendedName>
    <alternativeName>
        <fullName evidence="12">ATP synthase F0 sector subunit a</fullName>
    </alternativeName>
    <alternativeName>
        <fullName evidence="12">F-ATPase subunit 6</fullName>
    </alternativeName>
</protein>
<evidence type="ECO:0000256" key="12">
    <source>
        <dbReference type="HAMAP-Rule" id="MF_01393"/>
    </source>
</evidence>
<feature type="transmembrane region" description="Helical" evidence="12">
    <location>
        <begin position="233"/>
        <end position="266"/>
    </location>
</feature>
<dbReference type="GO" id="GO:0005886">
    <property type="term" value="C:plasma membrane"/>
    <property type="evidence" value="ECO:0007669"/>
    <property type="project" value="UniProtKB-SubCell"/>
</dbReference>
<evidence type="ECO:0000256" key="11">
    <source>
        <dbReference type="ARBA" id="ARBA00023310"/>
    </source>
</evidence>
<name>A0A3E0WYW5_9GAMM</name>
<dbReference type="Gene3D" id="1.20.120.220">
    <property type="entry name" value="ATP synthase, F0 complex, subunit A"/>
    <property type="match status" value="1"/>
</dbReference>
<keyword evidence="11 12" id="KW-0066">ATP synthesis</keyword>
<dbReference type="InterPro" id="IPR045082">
    <property type="entry name" value="ATP_syn_F0_a_bact/chloroplast"/>
</dbReference>
<keyword evidence="5 12" id="KW-0138">CF(0)</keyword>
<dbReference type="EMBL" id="NFZW01000004">
    <property type="protein sequence ID" value="RFA38220.1"/>
    <property type="molecule type" value="Genomic_DNA"/>
</dbReference>
<dbReference type="GO" id="GO:0042777">
    <property type="term" value="P:proton motive force-driven plasma membrane ATP synthesis"/>
    <property type="evidence" value="ECO:0007669"/>
    <property type="project" value="TreeGrafter"/>
</dbReference>